<dbReference type="RefSeq" id="WP_103788658.1">
    <property type="nucleotide sequence ID" value="NZ_PQVF01000005.1"/>
</dbReference>
<organism evidence="4 5">
    <name type="scientific">Solitalea longa</name>
    <dbReference type="NCBI Taxonomy" id="2079460"/>
    <lineage>
        <taxon>Bacteria</taxon>
        <taxon>Pseudomonadati</taxon>
        <taxon>Bacteroidota</taxon>
        <taxon>Sphingobacteriia</taxon>
        <taxon>Sphingobacteriales</taxon>
        <taxon>Sphingobacteriaceae</taxon>
        <taxon>Solitalea</taxon>
    </lineage>
</organism>
<evidence type="ECO:0000256" key="1">
    <source>
        <dbReference type="ARBA" id="ARBA00007689"/>
    </source>
</evidence>
<evidence type="ECO:0000313" key="5">
    <source>
        <dbReference type="Proteomes" id="UP000236893"/>
    </source>
</evidence>
<comment type="similarity">
    <text evidence="1">Belongs to the YciI family.</text>
</comment>
<feature type="chain" id="PRO_5015758514" description="YCII-related domain-containing protein" evidence="2">
    <location>
        <begin position="20"/>
        <end position="152"/>
    </location>
</feature>
<dbReference type="Proteomes" id="UP000236893">
    <property type="component" value="Unassembled WGS sequence"/>
</dbReference>
<proteinExistence type="inferred from homology"/>
<dbReference type="Gene3D" id="3.30.70.1060">
    <property type="entry name" value="Dimeric alpha+beta barrel"/>
    <property type="match status" value="1"/>
</dbReference>
<dbReference type="EMBL" id="PQVF01000005">
    <property type="protein sequence ID" value="POY37048.1"/>
    <property type="molecule type" value="Genomic_DNA"/>
</dbReference>
<dbReference type="Pfam" id="PF03795">
    <property type="entry name" value="YCII"/>
    <property type="match status" value="1"/>
</dbReference>
<feature type="domain" description="YCII-related" evidence="3">
    <location>
        <begin position="60"/>
        <end position="130"/>
    </location>
</feature>
<dbReference type="InterPro" id="IPR011008">
    <property type="entry name" value="Dimeric_a/b-barrel"/>
</dbReference>
<accession>A0A2S5A394</accession>
<evidence type="ECO:0000313" key="4">
    <source>
        <dbReference type="EMBL" id="POY37048.1"/>
    </source>
</evidence>
<dbReference type="InterPro" id="IPR005545">
    <property type="entry name" value="YCII"/>
</dbReference>
<evidence type="ECO:0000259" key="3">
    <source>
        <dbReference type="Pfam" id="PF03795"/>
    </source>
</evidence>
<dbReference type="OrthoDB" id="8481699at2"/>
<dbReference type="AlphaFoldDB" id="A0A2S5A394"/>
<dbReference type="SUPFAM" id="SSF54909">
    <property type="entry name" value="Dimeric alpha+beta barrel"/>
    <property type="match status" value="1"/>
</dbReference>
<reference evidence="4 5" key="1">
    <citation type="submission" date="2018-01" db="EMBL/GenBank/DDBJ databases">
        <authorList>
            <person name="Gaut B.S."/>
            <person name="Morton B.R."/>
            <person name="Clegg M.T."/>
            <person name="Duvall M.R."/>
        </authorList>
    </citation>
    <scope>NUCLEOTIDE SEQUENCE [LARGE SCALE GENOMIC DNA]</scope>
    <source>
        <strain evidence="4 5">HR-AV</strain>
    </source>
</reference>
<evidence type="ECO:0000256" key="2">
    <source>
        <dbReference type="SAM" id="SignalP"/>
    </source>
</evidence>
<comment type="caution">
    <text evidence="4">The sequence shown here is derived from an EMBL/GenBank/DDBJ whole genome shotgun (WGS) entry which is preliminary data.</text>
</comment>
<name>A0A2S5A394_9SPHI</name>
<gene>
    <name evidence="4" type="ORF">C3K47_08295</name>
</gene>
<protein>
    <recommendedName>
        <fullName evidence="3">YCII-related domain-containing protein</fullName>
    </recommendedName>
</protein>
<keyword evidence="2" id="KW-0732">Signal</keyword>
<feature type="signal peptide" evidence="2">
    <location>
        <begin position="1"/>
        <end position="19"/>
    </location>
</feature>
<sequence>MKKPLLLLTLICMVLITKAQNVNINYNKALADSLGADEYGMKPYVLVILKTGTTKIDDKKKLDSIFRGHLNNIVRLAQKGDLIVAGPLKKNDKTYRGIFILNFKTIDEAKPVLNTDPAVSSGVLDFELYQWYGSAALPMYLPFSEKIEKTKP</sequence>
<keyword evidence="5" id="KW-1185">Reference proteome</keyword>